<keyword evidence="1" id="KW-0808">Transferase</keyword>
<sequence>MPNVFLESHHIKNLNFGFGQFNYHLIKGLHHINPSDFDITLHAKDLQKLKHEFGNDFKYKKYYSLRRYDALRIRKKYDLWHSMNQNTKIEPYHDIPYLLTIHNTSYIKDKTDYKDKKEHVLFQDKINRSTAITYISEYAKSSTHQFFDVPKVPEYVIHNGNPILEMTITDDYKAAYIPNRPFLFTIGEVKERKNFKSLIGLIKNLDDYHLIIAGKNSTSEAENIQALIDENQLNDRIKLVGKISESDKQFYYKNCAAFVFPSLREGFGLPVIEAMKFGKPTFISNNTSLPEIGGDLSFYWDHYDPEYMAEVFQKGMSTFENSKNQYIKQLKERANSFNWNDAAKAYIEVYRSLLK</sequence>
<dbReference type="Proteomes" id="UP001203687">
    <property type="component" value="Unassembled WGS sequence"/>
</dbReference>
<evidence type="ECO:0000256" key="1">
    <source>
        <dbReference type="ARBA" id="ARBA00022679"/>
    </source>
</evidence>
<keyword evidence="4" id="KW-1185">Reference proteome</keyword>
<accession>A0ABT0HCB6</accession>
<dbReference type="RefSeq" id="WP_248413737.1">
    <property type="nucleotide sequence ID" value="NZ_JALPQF010000018.1"/>
</dbReference>
<organism evidence="3 4">
    <name type="scientific">Psychroserpens algicola</name>
    <dbReference type="NCBI Taxonomy" id="1719034"/>
    <lineage>
        <taxon>Bacteria</taxon>
        <taxon>Pseudomonadati</taxon>
        <taxon>Bacteroidota</taxon>
        <taxon>Flavobacteriia</taxon>
        <taxon>Flavobacteriales</taxon>
        <taxon>Flavobacteriaceae</taxon>
        <taxon>Psychroserpens</taxon>
    </lineage>
</organism>
<evidence type="ECO:0000313" key="4">
    <source>
        <dbReference type="Proteomes" id="UP001203687"/>
    </source>
</evidence>
<evidence type="ECO:0000313" key="3">
    <source>
        <dbReference type="EMBL" id="MCK8481976.1"/>
    </source>
</evidence>
<name>A0ABT0HCB6_9FLAO</name>
<evidence type="ECO:0000259" key="2">
    <source>
        <dbReference type="Pfam" id="PF00534"/>
    </source>
</evidence>
<dbReference type="Gene3D" id="3.40.50.2000">
    <property type="entry name" value="Glycogen Phosphorylase B"/>
    <property type="match status" value="2"/>
</dbReference>
<feature type="domain" description="Glycosyl transferase family 1" evidence="2">
    <location>
        <begin position="179"/>
        <end position="317"/>
    </location>
</feature>
<dbReference type="CDD" id="cd03809">
    <property type="entry name" value="GT4_MtfB-like"/>
    <property type="match status" value="1"/>
</dbReference>
<reference evidence="3" key="1">
    <citation type="submission" date="2022-04" db="EMBL/GenBank/DDBJ databases">
        <authorList>
            <person name="Ren T."/>
        </authorList>
    </citation>
    <scope>NUCLEOTIDE SEQUENCE</scope>
    <source>
        <strain evidence="3">F63249</strain>
    </source>
</reference>
<dbReference type="EMBL" id="JALPQF010000018">
    <property type="protein sequence ID" value="MCK8481976.1"/>
    <property type="molecule type" value="Genomic_DNA"/>
</dbReference>
<dbReference type="SUPFAM" id="SSF53756">
    <property type="entry name" value="UDP-Glycosyltransferase/glycogen phosphorylase"/>
    <property type="match status" value="1"/>
</dbReference>
<dbReference type="PANTHER" id="PTHR46401:SF2">
    <property type="entry name" value="GLYCOSYLTRANSFERASE WBBK-RELATED"/>
    <property type="match status" value="1"/>
</dbReference>
<proteinExistence type="predicted"/>
<dbReference type="PANTHER" id="PTHR46401">
    <property type="entry name" value="GLYCOSYLTRANSFERASE WBBK-RELATED"/>
    <property type="match status" value="1"/>
</dbReference>
<protein>
    <submittedName>
        <fullName evidence="3">Glycosyltransferase family 4 protein</fullName>
    </submittedName>
</protein>
<dbReference type="InterPro" id="IPR001296">
    <property type="entry name" value="Glyco_trans_1"/>
</dbReference>
<dbReference type="Pfam" id="PF00534">
    <property type="entry name" value="Glycos_transf_1"/>
    <property type="match status" value="1"/>
</dbReference>
<comment type="caution">
    <text evidence="3">The sequence shown here is derived from an EMBL/GenBank/DDBJ whole genome shotgun (WGS) entry which is preliminary data.</text>
</comment>
<gene>
    <name evidence="3" type="ORF">MUY34_15180</name>
</gene>